<dbReference type="Proteomes" id="UP001152607">
    <property type="component" value="Unassembled WGS sequence"/>
</dbReference>
<protein>
    <submittedName>
        <fullName evidence="2">Uncharacterized protein</fullName>
    </submittedName>
</protein>
<accession>A0A9W4XPC5</accession>
<reference evidence="2" key="1">
    <citation type="submission" date="2023-01" db="EMBL/GenBank/DDBJ databases">
        <authorList>
            <person name="Van Ghelder C."/>
            <person name="Rancurel C."/>
        </authorList>
    </citation>
    <scope>NUCLEOTIDE SEQUENCE</scope>
    <source>
        <strain evidence="2">CNCM I-4278</strain>
    </source>
</reference>
<dbReference type="AlphaFoldDB" id="A0A9W4XPC5"/>
<proteinExistence type="predicted"/>
<dbReference type="OrthoDB" id="3796311at2759"/>
<dbReference type="EMBL" id="CAOQHR010000003">
    <property type="protein sequence ID" value="CAI6332451.1"/>
    <property type="molecule type" value="Genomic_DNA"/>
</dbReference>
<feature type="region of interest" description="Disordered" evidence="1">
    <location>
        <begin position="1"/>
        <end position="24"/>
    </location>
</feature>
<sequence>MNTQQHPIPTMMTSRPTPSEATRYKDSRGDTIVIKFYPSLIPSLAGLTRHKRRLHFPPTPLAPNDPTKSRLQSTPIPGPIEIYHEWRQETAKAVTLYSNTLDVEGAIERFDKDKLPARGFILWDGIVQGKRVRARWLGFRDSELGCVFELV</sequence>
<feature type="compositionally biased region" description="Polar residues" evidence="1">
    <location>
        <begin position="1"/>
        <end position="20"/>
    </location>
</feature>
<evidence type="ECO:0000313" key="2">
    <source>
        <dbReference type="EMBL" id="CAI6332451.1"/>
    </source>
</evidence>
<name>A0A9W4XPC5_9PLEO</name>
<keyword evidence="3" id="KW-1185">Reference proteome</keyword>
<evidence type="ECO:0000256" key="1">
    <source>
        <dbReference type="SAM" id="MobiDB-lite"/>
    </source>
</evidence>
<organism evidence="2 3">
    <name type="scientific">Periconia digitata</name>
    <dbReference type="NCBI Taxonomy" id="1303443"/>
    <lineage>
        <taxon>Eukaryota</taxon>
        <taxon>Fungi</taxon>
        <taxon>Dikarya</taxon>
        <taxon>Ascomycota</taxon>
        <taxon>Pezizomycotina</taxon>
        <taxon>Dothideomycetes</taxon>
        <taxon>Pleosporomycetidae</taxon>
        <taxon>Pleosporales</taxon>
        <taxon>Massarineae</taxon>
        <taxon>Periconiaceae</taxon>
        <taxon>Periconia</taxon>
    </lineage>
</organism>
<evidence type="ECO:0000313" key="3">
    <source>
        <dbReference type="Proteomes" id="UP001152607"/>
    </source>
</evidence>
<gene>
    <name evidence="2" type="ORF">PDIGIT_LOCUS5476</name>
</gene>
<comment type="caution">
    <text evidence="2">The sequence shown here is derived from an EMBL/GenBank/DDBJ whole genome shotgun (WGS) entry which is preliminary data.</text>
</comment>